<proteinExistence type="predicted"/>
<name>A0A2Z7D9D4_9LAMI</name>
<organism evidence="1 2">
    <name type="scientific">Dorcoceras hygrometricum</name>
    <dbReference type="NCBI Taxonomy" id="472368"/>
    <lineage>
        <taxon>Eukaryota</taxon>
        <taxon>Viridiplantae</taxon>
        <taxon>Streptophyta</taxon>
        <taxon>Embryophyta</taxon>
        <taxon>Tracheophyta</taxon>
        <taxon>Spermatophyta</taxon>
        <taxon>Magnoliopsida</taxon>
        <taxon>eudicotyledons</taxon>
        <taxon>Gunneridae</taxon>
        <taxon>Pentapetalae</taxon>
        <taxon>asterids</taxon>
        <taxon>lamiids</taxon>
        <taxon>Lamiales</taxon>
        <taxon>Gesneriaceae</taxon>
        <taxon>Didymocarpoideae</taxon>
        <taxon>Trichosporeae</taxon>
        <taxon>Loxocarpinae</taxon>
        <taxon>Dorcoceras</taxon>
    </lineage>
</organism>
<sequence>MYEICKVLCYARLVARNRIPTPEANRNGNHQLVAMASGIRVQTGHAQWKIDVARHEYGCYSTGRNRIPRCTATTRHHLSRPLHLRGRERLGASSVHTICTSLYLGTSTACTAAAT</sequence>
<gene>
    <name evidence="1" type="ORF">F511_14847</name>
</gene>
<accession>A0A2Z7D9D4</accession>
<evidence type="ECO:0000313" key="1">
    <source>
        <dbReference type="EMBL" id="KZV53481.1"/>
    </source>
</evidence>
<evidence type="ECO:0000313" key="2">
    <source>
        <dbReference type="Proteomes" id="UP000250235"/>
    </source>
</evidence>
<dbReference type="AlphaFoldDB" id="A0A2Z7D9D4"/>
<protein>
    <submittedName>
        <fullName evidence="1">Uncharacterized protein</fullName>
    </submittedName>
</protein>
<keyword evidence="2" id="KW-1185">Reference proteome</keyword>
<dbReference type="EMBL" id="KQ990357">
    <property type="protein sequence ID" value="KZV53481.1"/>
    <property type="molecule type" value="Genomic_DNA"/>
</dbReference>
<reference evidence="1 2" key="1">
    <citation type="journal article" date="2015" name="Proc. Natl. Acad. Sci. U.S.A.">
        <title>The resurrection genome of Boea hygrometrica: A blueprint for survival of dehydration.</title>
        <authorList>
            <person name="Xiao L."/>
            <person name="Yang G."/>
            <person name="Zhang L."/>
            <person name="Yang X."/>
            <person name="Zhao S."/>
            <person name="Ji Z."/>
            <person name="Zhou Q."/>
            <person name="Hu M."/>
            <person name="Wang Y."/>
            <person name="Chen M."/>
            <person name="Xu Y."/>
            <person name="Jin H."/>
            <person name="Xiao X."/>
            <person name="Hu G."/>
            <person name="Bao F."/>
            <person name="Hu Y."/>
            <person name="Wan P."/>
            <person name="Li L."/>
            <person name="Deng X."/>
            <person name="Kuang T."/>
            <person name="Xiang C."/>
            <person name="Zhu J.K."/>
            <person name="Oliver M.J."/>
            <person name="He Y."/>
        </authorList>
    </citation>
    <scope>NUCLEOTIDE SEQUENCE [LARGE SCALE GENOMIC DNA]</scope>
    <source>
        <strain evidence="2">cv. XS01</strain>
    </source>
</reference>
<dbReference type="Proteomes" id="UP000250235">
    <property type="component" value="Unassembled WGS sequence"/>
</dbReference>